<organism evidence="3 4">
    <name type="scientific">Salinisphaera aquimarina</name>
    <dbReference type="NCBI Taxonomy" id="2094031"/>
    <lineage>
        <taxon>Bacteria</taxon>
        <taxon>Pseudomonadati</taxon>
        <taxon>Pseudomonadota</taxon>
        <taxon>Gammaproteobacteria</taxon>
        <taxon>Salinisphaerales</taxon>
        <taxon>Salinisphaeraceae</taxon>
        <taxon>Salinisphaera</taxon>
    </lineage>
</organism>
<keyword evidence="1 2" id="KW-0732">Signal</keyword>
<comment type="caution">
    <text evidence="3">The sequence shown here is derived from an EMBL/GenBank/DDBJ whole genome shotgun (WGS) entry which is preliminary data.</text>
</comment>
<keyword evidence="4" id="KW-1185">Reference proteome</keyword>
<dbReference type="EMBL" id="JBHRSS010000003">
    <property type="protein sequence ID" value="MFC3103639.1"/>
    <property type="molecule type" value="Genomic_DNA"/>
</dbReference>
<evidence type="ECO:0000256" key="1">
    <source>
        <dbReference type="ARBA" id="ARBA00022729"/>
    </source>
</evidence>
<dbReference type="PANTHER" id="PTHR33376">
    <property type="match status" value="1"/>
</dbReference>
<dbReference type="SUPFAM" id="SSF53850">
    <property type="entry name" value="Periplasmic binding protein-like II"/>
    <property type="match status" value="1"/>
</dbReference>
<dbReference type="RefSeq" id="WP_380687858.1">
    <property type="nucleotide sequence ID" value="NZ_JBHRSS010000003.1"/>
</dbReference>
<accession>A0ABV7ELR1</accession>
<dbReference type="Gene3D" id="3.40.190.170">
    <property type="entry name" value="Bacterial extracellular solute-binding protein, family 7"/>
    <property type="match status" value="1"/>
</dbReference>
<dbReference type="Pfam" id="PF03480">
    <property type="entry name" value="DctP"/>
    <property type="match status" value="1"/>
</dbReference>
<dbReference type="InterPro" id="IPR038404">
    <property type="entry name" value="TRAP_DctP_sf"/>
</dbReference>
<reference evidence="4" key="1">
    <citation type="journal article" date="2019" name="Int. J. Syst. Evol. Microbiol.">
        <title>The Global Catalogue of Microorganisms (GCM) 10K type strain sequencing project: providing services to taxonomists for standard genome sequencing and annotation.</title>
        <authorList>
            <consortium name="The Broad Institute Genomics Platform"/>
            <consortium name="The Broad Institute Genome Sequencing Center for Infectious Disease"/>
            <person name="Wu L."/>
            <person name="Ma J."/>
        </authorList>
    </citation>
    <scope>NUCLEOTIDE SEQUENCE [LARGE SCALE GENOMIC DNA]</scope>
    <source>
        <strain evidence="4">KCTC 52640</strain>
    </source>
</reference>
<dbReference type="NCBIfam" id="NF037995">
    <property type="entry name" value="TRAP_S1"/>
    <property type="match status" value="1"/>
</dbReference>
<dbReference type="Proteomes" id="UP001595462">
    <property type="component" value="Unassembled WGS sequence"/>
</dbReference>
<feature type="chain" id="PRO_5047106115" evidence="2">
    <location>
        <begin position="25"/>
        <end position="369"/>
    </location>
</feature>
<evidence type="ECO:0000313" key="4">
    <source>
        <dbReference type="Proteomes" id="UP001595462"/>
    </source>
</evidence>
<dbReference type="CDD" id="cd13666">
    <property type="entry name" value="PBP2_TRAP_DctP_like_1"/>
    <property type="match status" value="1"/>
</dbReference>
<evidence type="ECO:0000313" key="3">
    <source>
        <dbReference type="EMBL" id="MFC3103639.1"/>
    </source>
</evidence>
<name>A0ABV7ELR1_9GAMM</name>
<protein>
    <submittedName>
        <fullName evidence="3">C4-dicarboxylate TRAP transporter substrate-binding protein</fullName>
    </submittedName>
</protein>
<feature type="signal peptide" evidence="2">
    <location>
        <begin position="1"/>
        <end position="24"/>
    </location>
</feature>
<sequence length="369" mass="40201">MRASTMMTALLVLLTVGMCGASHAAERFVYGSYVPRSHTFHTAGLEPYFEAVRKDSDGEMRFRLLSDGTVVDASNTLTGIRNGTVDMGLIVDVYIPSTLPTEATINELALFADNTTAAAAAMTEMVLLHCPQCQSEWKKAGVTPIAFYSTSPYYLMCKTPISDLASLKGKRIKSATAWNGLAAHFGATPVSLATSETYEAMSRGQVDCALAGAAYLKSYGLADIVKYIVDMPMGSYMGATFIDMNTERWQALTDDQRKLFIDHAAEAIVNVSNGYDADAEESLTKAHKDGVKFIEPGAPLTDSYDAYLEKERKRVAALAEKRGVKDPENLVTTYLDLLSQWTKIVEDADGDKATLVEAINKRIYAKADL</sequence>
<dbReference type="InterPro" id="IPR018389">
    <property type="entry name" value="DctP_fam"/>
</dbReference>
<proteinExistence type="predicted"/>
<evidence type="ECO:0000256" key="2">
    <source>
        <dbReference type="SAM" id="SignalP"/>
    </source>
</evidence>
<gene>
    <name evidence="3" type="ORF">ACFOSU_07020</name>
</gene>
<dbReference type="PANTHER" id="PTHR33376:SF15">
    <property type="entry name" value="BLL6794 PROTEIN"/>
    <property type="match status" value="1"/>
</dbReference>